<dbReference type="AlphaFoldDB" id="A0A9P6NHX6"/>
<keyword evidence="2" id="KW-0472">Membrane</keyword>
<accession>A0A9P6NHX6</accession>
<organism evidence="3 4">
    <name type="scientific">Cronartium quercuum f. sp. fusiforme G11</name>
    <dbReference type="NCBI Taxonomy" id="708437"/>
    <lineage>
        <taxon>Eukaryota</taxon>
        <taxon>Fungi</taxon>
        <taxon>Dikarya</taxon>
        <taxon>Basidiomycota</taxon>
        <taxon>Pucciniomycotina</taxon>
        <taxon>Pucciniomycetes</taxon>
        <taxon>Pucciniales</taxon>
        <taxon>Coleosporiaceae</taxon>
        <taxon>Cronartium</taxon>
    </lineage>
</organism>
<evidence type="ECO:0000256" key="1">
    <source>
        <dbReference type="SAM" id="MobiDB-lite"/>
    </source>
</evidence>
<keyword evidence="4" id="KW-1185">Reference proteome</keyword>
<keyword evidence="2" id="KW-1133">Transmembrane helix</keyword>
<evidence type="ECO:0000313" key="4">
    <source>
        <dbReference type="Proteomes" id="UP000886653"/>
    </source>
</evidence>
<comment type="caution">
    <text evidence="3">The sequence shown here is derived from an EMBL/GenBank/DDBJ whole genome shotgun (WGS) entry which is preliminary data.</text>
</comment>
<dbReference type="Proteomes" id="UP000886653">
    <property type="component" value="Unassembled WGS sequence"/>
</dbReference>
<keyword evidence="2" id="KW-0812">Transmembrane</keyword>
<evidence type="ECO:0000256" key="2">
    <source>
        <dbReference type="SAM" id="Phobius"/>
    </source>
</evidence>
<dbReference type="EMBL" id="MU167249">
    <property type="protein sequence ID" value="KAG0147296.1"/>
    <property type="molecule type" value="Genomic_DNA"/>
</dbReference>
<sequence>MSGSRDSSQVQVSTINYSIFPSLYPGETIPTTFPTLPTVSTTTPTPTLTLTPPQPTIPVVINPTNILTSANPISFTSVSSSQTGFPTMTTSSSTSHSPLQPSVTTDPRVPSKPRNDAKATAAIVSIVFVLGLVLIGARMIIVRRARRRRPERPLISLPLRTLDYQQPSLDLKNLEPDYFKPKRPAPVHQHSK</sequence>
<feature type="compositionally biased region" description="Low complexity" evidence="1">
    <location>
        <begin position="83"/>
        <end position="102"/>
    </location>
</feature>
<feature type="transmembrane region" description="Helical" evidence="2">
    <location>
        <begin position="119"/>
        <end position="141"/>
    </location>
</feature>
<evidence type="ECO:0000313" key="3">
    <source>
        <dbReference type="EMBL" id="KAG0147296.1"/>
    </source>
</evidence>
<name>A0A9P6NHX6_9BASI</name>
<gene>
    <name evidence="3" type="ORF">CROQUDRAFT_132583</name>
</gene>
<protein>
    <submittedName>
        <fullName evidence="3">Uncharacterized protein</fullName>
    </submittedName>
</protein>
<reference evidence="3" key="1">
    <citation type="submission" date="2013-11" db="EMBL/GenBank/DDBJ databases">
        <title>Genome sequence of the fusiform rust pathogen reveals effectors for host alternation and coevolution with pine.</title>
        <authorList>
            <consortium name="DOE Joint Genome Institute"/>
            <person name="Smith K."/>
            <person name="Pendleton A."/>
            <person name="Kubisiak T."/>
            <person name="Anderson C."/>
            <person name="Salamov A."/>
            <person name="Aerts A."/>
            <person name="Riley R."/>
            <person name="Clum A."/>
            <person name="Lindquist E."/>
            <person name="Ence D."/>
            <person name="Campbell M."/>
            <person name="Kronenberg Z."/>
            <person name="Feau N."/>
            <person name="Dhillon B."/>
            <person name="Hamelin R."/>
            <person name="Burleigh J."/>
            <person name="Smith J."/>
            <person name="Yandell M."/>
            <person name="Nelson C."/>
            <person name="Grigoriev I."/>
            <person name="Davis J."/>
        </authorList>
    </citation>
    <scope>NUCLEOTIDE SEQUENCE</scope>
    <source>
        <strain evidence="3">G11</strain>
    </source>
</reference>
<feature type="region of interest" description="Disordered" evidence="1">
    <location>
        <begin position="77"/>
        <end position="114"/>
    </location>
</feature>
<proteinExistence type="predicted"/>